<dbReference type="Proteomes" id="UP000023152">
    <property type="component" value="Unassembled WGS sequence"/>
</dbReference>
<gene>
    <name evidence="2" type="ORF">RFI_13867</name>
</gene>
<evidence type="ECO:0000313" key="3">
    <source>
        <dbReference type="Proteomes" id="UP000023152"/>
    </source>
</evidence>
<feature type="transmembrane region" description="Helical" evidence="1">
    <location>
        <begin position="138"/>
        <end position="158"/>
    </location>
</feature>
<organism evidence="2 3">
    <name type="scientific">Reticulomyxa filosa</name>
    <dbReference type="NCBI Taxonomy" id="46433"/>
    <lineage>
        <taxon>Eukaryota</taxon>
        <taxon>Sar</taxon>
        <taxon>Rhizaria</taxon>
        <taxon>Retaria</taxon>
        <taxon>Foraminifera</taxon>
        <taxon>Monothalamids</taxon>
        <taxon>Reticulomyxidae</taxon>
        <taxon>Reticulomyxa</taxon>
    </lineage>
</organism>
<dbReference type="Gene3D" id="1.25.10.10">
    <property type="entry name" value="Leucine-rich Repeat Variant"/>
    <property type="match status" value="1"/>
</dbReference>
<proteinExistence type="predicted"/>
<evidence type="ECO:0000256" key="1">
    <source>
        <dbReference type="SAM" id="Phobius"/>
    </source>
</evidence>
<protein>
    <submittedName>
        <fullName evidence="2">Uncharacterized protein</fullName>
    </submittedName>
</protein>
<name>X6NDB2_RETFI</name>
<accession>X6NDB2</accession>
<keyword evidence="1" id="KW-0812">Transmembrane</keyword>
<reference evidence="2 3" key="1">
    <citation type="journal article" date="2013" name="Curr. Biol.">
        <title>The Genome of the Foraminiferan Reticulomyxa filosa.</title>
        <authorList>
            <person name="Glockner G."/>
            <person name="Hulsmann N."/>
            <person name="Schleicher M."/>
            <person name="Noegel A.A."/>
            <person name="Eichinger L."/>
            <person name="Gallinger C."/>
            <person name="Pawlowski J."/>
            <person name="Sierra R."/>
            <person name="Euteneuer U."/>
            <person name="Pillet L."/>
            <person name="Moustafa A."/>
            <person name="Platzer M."/>
            <person name="Groth M."/>
            <person name="Szafranski K."/>
            <person name="Schliwa M."/>
        </authorList>
    </citation>
    <scope>NUCLEOTIDE SEQUENCE [LARGE SCALE GENOMIC DNA]</scope>
</reference>
<dbReference type="AlphaFoldDB" id="X6NDB2"/>
<keyword evidence="1" id="KW-1133">Transmembrane helix</keyword>
<evidence type="ECO:0000313" key="2">
    <source>
        <dbReference type="EMBL" id="ETO23317.1"/>
    </source>
</evidence>
<dbReference type="InterPro" id="IPR011989">
    <property type="entry name" value="ARM-like"/>
</dbReference>
<keyword evidence="1" id="KW-0472">Membrane</keyword>
<sequence>MIEAKESTACQRLQGLCFVVDTVEHGQASEYASYLYKYASIGFNENDLEINQTSTYALGMLATRGLLPDATTTWLPRFQTLAKAWLERKKMKEQIESQGYNDNEEDDDEKETKQQLIFENAVGAIGKILRNNKPSDNVYFSFLFIFTCFIVETLRWWIGLLPIVEDVEEMTNVVENLLFFVEKHTFMFDRFGPELFKDKKTAEHTLFVLRFYISTYHGAPSVYETIMLCTCDDDDDERAELAMLPVVELDTLRKTFEMLNNLKKVLPSQMFESVKKKFSDAEQKNFQFYFETYCK</sequence>
<comment type="caution">
    <text evidence="2">The sequence shown here is derived from an EMBL/GenBank/DDBJ whole genome shotgun (WGS) entry which is preliminary data.</text>
</comment>
<dbReference type="EMBL" id="ASPP01010048">
    <property type="protein sequence ID" value="ETO23317.1"/>
    <property type="molecule type" value="Genomic_DNA"/>
</dbReference>
<keyword evidence="3" id="KW-1185">Reference proteome</keyword>